<feature type="compositionally biased region" description="Basic and acidic residues" evidence="1">
    <location>
        <begin position="327"/>
        <end position="339"/>
    </location>
</feature>
<gene>
    <name evidence="2" type="ORF">SAMN04487940_1525</name>
</gene>
<sequence>MCDTLRQRVAGQIDDLSKTSKLVVAGRLEDQHDDADFIRCLNGLLAARPKHWGKAMPKSEADAVDEKGKLHRQAELVAFGDWLLVERHPGYRRKGGPEPDLRLVLKTVAAAMLELSLRPIEEKHGRDAPRQKHRTQAINKADLARRWKPLFGETREPEFFDSQLRQLRRLLSGYRSHVGSGSARFGGKVVTSSPNIEAIRAGITPKPAKKKAPLPASSVTPPVPAVARAFKIDLPYSSDEKRQEYRGKILAAVPLPHLEYKPTLLGVPSASKPQKLVLRPDVEPEDYRFHAVVDRMVLLVETKKITDERSLQRRLTAKTDATTYVRDPARRKDKDRENWGKPLPELDGSKSAGHCFAILVQDPEPAPLSSLLKVLREDIGLNGPVQLHLLEISIDIFPRSSSETAALLQREKMVALLHRHHWAPASAFPIEDGIIPRYGDARTSISSKPKYLFQHPKKASRVSDLQVKDKDKDVRDRLLSETPGDLPYLNATLYRGATAASAMTSAQHKIADRRNPGKNTLEYLAFKDRRARLEVTLSWEQTLAGRGVKTVDDLATVSFRKLTSPYLSLWLPVVPDEEDLLKDIEVQLQSRGVYGIELRNRARYERDRETLRGSGKPLPRRTASQAIGLVRWSEMNDRIGTALDDLRKRWKTFRPS</sequence>
<dbReference type="Proteomes" id="UP000182932">
    <property type="component" value="Unassembled WGS sequence"/>
</dbReference>
<accession>A0A975ZRA2</accession>
<feature type="region of interest" description="Disordered" evidence="1">
    <location>
        <begin position="322"/>
        <end position="346"/>
    </location>
</feature>
<evidence type="ECO:0000313" key="3">
    <source>
        <dbReference type="Proteomes" id="UP000182932"/>
    </source>
</evidence>
<proteinExistence type="predicted"/>
<protein>
    <submittedName>
        <fullName evidence="2">Uncharacterized protein</fullName>
    </submittedName>
</protein>
<dbReference type="GeneID" id="80821350"/>
<evidence type="ECO:0000256" key="1">
    <source>
        <dbReference type="SAM" id="MobiDB-lite"/>
    </source>
</evidence>
<evidence type="ECO:0000313" key="2">
    <source>
        <dbReference type="EMBL" id="SEK12370.1"/>
    </source>
</evidence>
<name>A0A975ZRA2_9RHOB</name>
<dbReference type="AlphaFoldDB" id="A0A975ZRA2"/>
<keyword evidence="3" id="KW-1185">Reference proteome</keyword>
<reference evidence="2 3" key="1">
    <citation type="submission" date="2016-10" db="EMBL/GenBank/DDBJ databases">
        <authorList>
            <person name="Varghese N."/>
            <person name="Submissions S."/>
        </authorList>
    </citation>
    <scope>NUCLEOTIDE SEQUENCE [LARGE SCALE GENOMIC DNA]</scope>
    <source>
        <strain evidence="2 3">FF3</strain>
    </source>
</reference>
<organism evidence="2 3">
    <name type="scientific">Marinovum algicola</name>
    <dbReference type="NCBI Taxonomy" id="42444"/>
    <lineage>
        <taxon>Bacteria</taxon>
        <taxon>Pseudomonadati</taxon>
        <taxon>Pseudomonadota</taxon>
        <taxon>Alphaproteobacteria</taxon>
        <taxon>Rhodobacterales</taxon>
        <taxon>Roseobacteraceae</taxon>
        <taxon>Marinovum</taxon>
    </lineage>
</organism>
<dbReference type="RefSeq" id="WP_074840674.1">
    <property type="nucleotide sequence ID" value="NZ_FNYY01000052.1"/>
</dbReference>
<dbReference type="EMBL" id="FNYY01000052">
    <property type="protein sequence ID" value="SEK12370.1"/>
    <property type="molecule type" value="Genomic_DNA"/>
</dbReference>
<comment type="caution">
    <text evidence="2">The sequence shown here is derived from an EMBL/GenBank/DDBJ whole genome shotgun (WGS) entry which is preliminary data.</text>
</comment>